<feature type="compositionally biased region" description="Polar residues" evidence="13">
    <location>
        <begin position="41"/>
        <end position="54"/>
    </location>
</feature>
<dbReference type="EMBL" id="CP002401">
    <property type="protein sequence ID" value="AEP34908.1"/>
    <property type="molecule type" value="Genomic_DNA"/>
</dbReference>
<evidence type="ECO:0000313" key="16">
    <source>
        <dbReference type="Proteomes" id="UP000009287"/>
    </source>
</evidence>
<dbReference type="Pfam" id="PF04760">
    <property type="entry name" value="IF2_N"/>
    <property type="match status" value="1"/>
</dbReference>
<comment type="function">
    <text evidence="9 10 11">One of the essential components for the initiation of protein synthesis. Protects formylmethionyl-tRNA from spontaneous hydrolysis and promotes its binding to the 30S ribosomal subunits. Also involved in the hydrolysis of GTP during the formation of the 70S ribosomal complex.</text>
</comment>
<dbReference type="PROSITE" id="PS51722">
    <property type="entry name" value="G_TR_2"/>
    <property type="match status" value="1"/>
</dbReference>
<feature type="region of interest" description="Disordered" evidence="13">
    <location>
        <begin position="200"/>
        <end position="306"/>
    </location>
</feature>
<dbReference type="InterPro" id="IPR000178">
    <property type="entry name" value="TF_IF2_bacterial-like"/>
</dbReference>
<evidence type="ECO:0000256" key="12">
    <source>
        <dbReference type="RuleBase" id="RU000645"/>
    </source>
</evidence>
<feature type="compositionally biased region" description="Basic and acidic residues" evidence="13">
    <location>
        <begin position="258"/>
        <end position="282"/>
    </location>
</feature>
<dbReference type="HAMAP" id="MF_00100_B">
    <property type="entry name" value="IF_2_B"/>
    <property type="match status" value="1"/>
</dbReference>
<dbReference type="InterPro" id="IPR044145">
    <property type="entry name" value="IF2_II"/>
</dbReference>
<dbReference type="PATRIC" id="fig|580047.4.peg.106"/>
<keyword evidence="5 10" id="KW-0396">Initiation factor</keyword>
<dbReference type="NCBIfam" id="TIGR00487">
    <property type="entry name" value="IF-2"/>
    <property type="match status" value="1"/>
</dbReference>
<feature type="region of interest" description="Disordered" evidence="13">
    <location>
        <begin position="38"/>
        <end position="106"/>
    </location>
</feature>
<keyword evidence="7 10" id="KW-0648">Protein biosynthesis</keyword>
<feature type="domain" description="Tr-type G" evidence="14">
    <location>
        <begin position="403"/>
        <end position="572"/>
    </location>
</feature>
<reference evidence="15 16" key="1">
    <citation type="journal article" date="2011" name="J. Exp. Med.">
        <title>A live-attenuated chlamydial vaccine protects against trachoma in nonhuman primates.</title>
        <authorList>
            <person name="Kari L."/>
            <person name="Whitmire W.M."/>
            <person name="Olivares-Zavaleta N."/>
            <person name="Goheen M.M."/>
            <person name="Taylor L.D."/>
            <person name="Carlson J.H."/>
            <person name="Sturdevant G.L."/>
            <person name="Lu C."/>
            <person name="Bakios L.E."/>
            <person name="Randall L.B."/>
            <person name="Parnell M.J."/>
            <person name="Zhong G."/>
            <person name="Caldwell H.D."/>
        </authorList>
    </citation>
    <scope>NUCLEOTIDE SEQUENCE [LARGE SCALE GENOMIC DNA]</scope>
    <source>
        <strain evidence="15 16">A2497</strain>
    </source>
</reference>
<evidence type="ECO:0000256" key="2">
    <source>
        <dbReference type="ARBA" id="ARBA00007733"/>
    </source>
</evidence>
<evidence type="ECO:0000256" key="4">
    <source>
        <dbReference type="ARBA" id="ARBA00022490"/>
    </source>
</evidence>
<dbReference type="NCBIfam" id="TIGR00231">
    <property type="entry name" value="small_GTP"/>
    <property type="match status" value="1"/>
</dbReference>
<dbReference type="FunFam" id="2.40.30.10:FF:000054">
    <property type="entry name" value="Translation initiation factor IF-2"/>
    <property type="match status" value="1"/>
</dbReference>
<dbReference type="CDD" id="cd03702">
    <property type="entry name" value="IF2_mtIF2_II"/>
    <property type="match status" value="1"/>
</dbReference>
<evidence type="ECO:0000256" key="9">
    <source>
        <dbReference type="ARBA" id="ARBA00025162"/>
    </source>
</evidence>
<evidence type="ECO:0000256" key="10">
    <source>
        <dbReference type="HAMAP-Rule" id="MF_00100"/>
    </source>
</evidence>
<name>G4NM68_CHLT4</name>
<feature type="binding site" evidence="10">
    <location>
        <begin position="512"/>
        <end position="515"/>
    </location>
    <ligand>
        <name>GTP</name>
        <dbReference type="ChEBI" id="CHEBI:37565"/>
    </ligand>
</feature>
<organism evidence="15 16">
    <name type="scientific">Chlamydia trachomatis serovar A (strain A2497)</name>
    <dbReference type="NCBI Taxonomy" id="580047"/>
    <lineage>
        <taxon>Bacteria</taxon>
        <taxon>Pseudomonadati</taxon>
        <taxon>Chlamydiota</taxon>
        <taxon>Chlamydiia</taxon>
        <taxon>Chlamydiales</taxon>
        <taxon>Chlamydiaceae</taxon>
        <taxon>Chlamydia/Chlamydophila group</taxon>
        <taxon>Chlamydia</taxon>
    </lineage>
</organism>
<dbReference type="Pfam" id="PF00009">
    <property type="entry name" value="GTP_EFTU"/>
    <property type="match status" value="1"/>
</dbReference>
<dbReference type="InterPro" id="IPR015760">
    <property type="entry name" value="TIF_IF2"/>
</dbReference>
<feature type="region of interest" description="Disordered" evidence="13">
    <location>
        <begin position="126"/>
        <end position="187"/>
    </location>
</feature>
<evidence type="ECO:0000256" key="6">
    <source>
        <dbReference type="ARBA" id="ARBA00022741"/>
    </source>
</evidence>
<dbReference type="SUPFAM" id="SSF50447">
    <property type="entry name" value="Translation proteins"/>
    <property type="match status" value="2"/>
</dbReference>
<dbReference type="FunFam" id="3.40.50.300:FF:000019">
    <property type="entry name" value="Translation initiation factor IF-2"/>
    <property type="match status" value="1"/>
</dbReference>
<evidence type="ECO:0000256" key="13">
    <source>
        <dbReference type="SAM" id="MobiDB-lite"/>
    </source>
</evidence>
<dbReference type="CDD" id="cd01887">
    <property type="entry name" value="IF2_eIF5B"/>
    <property type="match status" value="1"/>
</dbReference>
<dbReference type="Gene3D" id="2.40.30.10">
    <property type="entry name" value="Translation factors"/>
    <property type="match status" value="2"/>
</dbReference>
<dbReference type="KEGG" id="cra:CTO_0102"/>
<sequence>MNRSANMEKVKLTKNLKLKIKNAQLTKAAGLDKLKQKLAQAGSSDTKNSPASKAQTKEKSSKKTAGTPAPAPEVDSGATESTARRIRAKDRSSFAAEPTVTTALPGDASHLTLDAIPAMKAPEITSVTQKEQTLGECTDTSSVQQEEKKESSEETSPERVEETLIIRTRTEPKSVVSIKPKFGPTGKHINHLLAKTFKAPAKETKAASTEETTQQQPRQNDAASYNNKQQPSGTSSRPASSAPSYRRESTNNNNNAKRGSERDRSKRSDESVKAFTGRDRYGLNEGSSEEDKWRKKRVHKTKKQAEEHVVQCPAHIKIALPITVKDLAAEMKLKASELIQKLFIHGMTYVVNDVLDSQTVVEYIGLEFGCTIEIDSSAREKLCLLENAVRDEVNATDPEKLIIRSPIVAFMGHVDHGKTTIIDALRQSNMAASEAGAITQHTGAFKCTTPVGEITVLDTPGHEAFSAMRARGAEVCDIVVLVVAGDEGIKEQTIEAIEHAKGANITIVVAINKCDKPNFNVETVYRQLAELDLLPEAWGGSIATINTSAKTGEGLQDLLEMLALQAEVLELKADPSARARGLVIESELHKGLGAVATVLVQNGTLHLGEALVFNDCYGKVKTMHDEHNQLLQSATPSTPVLITGLSAIPKAGDPFIVVKNEKVAKEIISARLAGQQRSAALQKKRPNFDAVLQNKKTLKLIIKADVQGSIEALAHSILNIRSEKVDVEILSSEVGDISESDIRLASASKATVIGFHTSVESHAEPLIKNLNVKVCLFDIIYHAVDAIKEIMTGLLDPIAEEKNLGAAEIKATFKSSQLGTIYGCLVTEGTIVRNQKIRIIRDKEVLWKGSLSSLKRLKEDVKEVKKGMECGILLDNYQQAQVGDILQCYEVIYHPQKL</sequence>
<dbReference type="FunFam" id="2.40.30.10:FF:000008">
    <property type="entry name" value="Translation initiation factor IF-2"/>
    <property type="match status" value="1"/>
</dbReference>
<evidence type="ECO:0000256" key="8">
    <source>
        <dbReference type="ARBA" id="ARBA00023134"/>
    </source>
</evidence>
<comment type="subcellular location">
    <subcellularLocation>
        <location evidence="1 10 12">Cytoplasm</location>
    </subcellularLocation>
</comment>
<dbReference type="Proteomes" id="UP000009287">
    <property type="component" value="Chromosome"/>
</dbReference>
<dbReference type="Pfam" id="PF22042">
    <property type="entry name" value="EF-G_D2"/>
    <property type="match status" value="1"/>
</dbReference>
<evidence type="ECO:0000256" key="11">
    <source>
        <dbReference type="RuleBase" id="RU000644"/>
    </source>
</evidence>
<comment type="similarity">
    <text evidence="2 10 11">Belongs to the TRAFAC class translation factor GTPase superfamily. Classic translation factor GTPase family. IF-2 subfamily.</text>
</comment>
<feature type="compositionally biased region" description="Low complexity" evidence="13">
    <location>
        <begin position="206"/>
        <end position="217"/>
    </location>
</feature>
<dbReference type="GO" id="GO:0003924">
    <property type="term" value="F:GTPase activity"/>
    <property type="evidence" value="ECO:0007669"/>
    <property type="project" value="UniProtKB-UniRule"/>
</dbReference>
<evidence type="ECO:0000256" key="3">
    <source>
        <dbReference type="ARBA" id="ARBA00020675"/>
    </source>
</evidence>
<dbReference type="FunFam" id="3.40.50.10050:FF:000001">
    <property type="entry name" value="Translation initiation factor IF-2"/>
    <property type="match status" value="1"/>
</dbReference>
<dbReference type="InterPro" id="IPR053905">
    <property type="entry name" value="EF-G-like_DII"/>
</dbReference>
<dbReference type="Gene3D" id="3.40.50.10050">
    <property type="entry name" value="Translation initiation factor IF- 2, domain 3"/>
    <property type="match status" value="1"/>
</dbReference>
<dbReference type="InterPro" id="IPR005225">
    <property type="entry name" value="Small_GTP-bd"/>
</dbReference>
<dbReference type="SUPFAM" id="SSF52156">
    <property type="entry name" value="Initiation factor IF2/eIF5b, domain 3"/>
    <property type="match status" value="1"/>
</dbReference>
<dbReference type="SUPFAM" id="SSF52540">
    <property type="entry name" value="P-loop containing nucleoside triphosphate hydrolases"/>
    <property type="match status" value="1"/>
</dbReference>
<feature type="binding site" evidence="10">
    <location>
        <begin position="458"/>
        <end position="462"/>
    </location>
    <ligand>
        <name>GTP</name>
        <dbReference type="ChEBI" id="CHEBI:37565"/>
    </ligand>
</feature>
<evidence type="ECO:0000256" key="7">
    <source>
        <dbReference type="ARBA" id="ARBA00022917"/>
    </source>
</evidence>
<dbReference type="PANTHER" id="PTHR43381:SF5">
    <property type="entry name" value="TR-TYPE G DOMAIN-CONTAINING PROTEIN"/>
    <property type="match status" value="1"/>
</dbReference>
<dbReference type="Pfam" id="PF11987">
    <property type="entry name" value="IF-2"/>
    <property type="match status" value="1"/>
</dbReference>
<keyword evidence="4 10" id="KW-0963">Cytoplasm</keyword>
<dbReference type="GO" id="GO:0005525">
    <property type="term" value="F:GTP binding"/>
    <property type="evidence" value="ECO:0007669"/>
    <property type="project" value="UniProtKB-KW"/>
</dbReference>
<feature type="binding site" evidence="10">
    <location>
        <begin position="412"/>
        <end position="419"/>
    </location>
    <ligand>
        <name>GTP</name>
        <dbReference type="ChEBI" id="CHEBI:37565"/>
    </ligand>
</feature>
<feature type="compositionally biased region" description="Basic and acidic residues" evidence="13">
    <location>
        <begin position="145"/>
        <end position="172"/>
    </location>
</feature>
<dbReference type="InterPro" id="IPR009000">
    <property type="entry name" value="Transl_B-barrel_sf"/>
</dbReference>
<evidence type="ECO:0000256" key="5">
    <source>
        <dbReference type="ARBA" id="ARBA00022540"/>
    </source>
</evidence>
<dbReference type="InterPro" id="IPR000795">
    <property type="entry name" value="T_Tr_GTP-bd_dom"/>
</dbReference>
<proteinExistence type="inferred from homology"/>
<dbReference type="GO" id="GO:0003743">
    <property type="term" value="F:translation initiation factor activity"/>
    <property type="evidence" value="ECO:0007669"/>
    <property type="project" value="UniProtKB-UniRule"/>
</dbReference>
<evidence type="ECO:0000313" key="15">
    <source>
        <dbReference type="EMBL" id="AEP34908.1"/>
    </source>
</evidence>
<feature type="compositionally biased region" description="Polar residues" evidence="13">
    <location>
        <begin position="218"/>
        <end position="230"/>
    </location>
</feature>
<evidence type="ECO:0000256" key="1">
    <source>
        <dbReference type="ARBA" id="ARBA00004496"/>
    </source>
</evidence>
<dbReference type="InterPro" id="IPR027417">
    <property type="entry name" value="P-loop_NTPase"/>
</dbReference>
<keyword evidence="8 10" id="KW-0342">GTP-binding</keyword>
<dbReference type="InterPro" id="IPR004161">
    <property type="entry name" value="EFTu-like_2"/>
</dbReference>
<dbReference type="InterPro" id="IPR036925">
    <property type="entry name" value="TIF_IF2_dom3_sf"/>
</dbReference>
<dbReference type="GO" id="GO:0005829">
    <property type="term" value="C:cytosol"/>
    <property type="evidence" value="ECO:0007669"/>
    <property type="project" value="TreeGrafter"/>
</dbReference>
<dbReference type="CDD" id="cd03692">
    <property type="entry name" value="mtIF2_IVc"/>
    <property type="match status" value="1"/>
</dbReference>
<feature type="region of interest" description="G-domain" evidence="10">
    <location>
        <begin position="406"/>
        <end position="554"/>
    </location>
</feature>
<feature type="compositionally biased region" description="Low complexity" evidence="13">
    <location>
        <begin position="231"/>
        <end position="244"/>
    </location>
</feature>
<dbReference type="AlphaFoldDB" id="G4NM68"/>
<accession>G4NM68</accession>
<dbReference type="InterPro" id="IPR006847">
    <property type="entry name" value="IF2_N"/>
</dbReference>
<dbReference type="PROSITE" id="PS01176">
    <property type="entry name" value="IF2"/>
    <property type="match status" value="1"/>
</dbReference>
<dbReference type="Pfam" id="PF03144">
    <property type="entry name" value="GTP_EFTU_D2"/>
    <property type="match status" value="1"/>
</dbReference>
<keyword evidence="6 10" id="KW-0547">Nucleotide-binding</keyword>
<protein>
    <recommendedName>
        <fullName evidence="3 10">Translation initiation factor IF-2</fullName>
    </recommendedName>
</protein>
<dbReference type="InterPro" id="IPR023115">
    <property type="entry name" value="TIF_IF2_dom3"/>
</dbReference>
<dbReference type="Gene3D" id="3.40.50.300">
    <property type="entry name" value="P-loop containing nucleotide triphosphate hydrolases"/>
    <property type="match status" value="1"/>
</dbReference>
<evidence type="ECO:0000259" key="14">
    <source>
        <dbReference type="PROSITE" id="PS51722"/>
    </source>
</evidence>
<dbReference type="PANTHER" id="PTHR43381">
    <property type="entry name" value="TRANSLATION INITIATION FACTOR IF-2-RELATED"/>
    <property type="match status" value="1"/>
</dbReference>
<gene>
    <name evidence="10" type="primary">infB</name>
    <name evidence="15" type="ordered locus">CTO_0102</name>
</gene>